<accession>A0A8B7ZNJ7</accession>
<keyword evidence="16" id="KW-1185">Reference proteome</keyword>
<keyword evidence="4" id="KW-0732">Signal</keyword>
<dbReference type="PANTHER" id="PTHR11920:SF501">
    <property type="entry name" value="GUANYLATE CYCLASE 32E"/>
    <property type="match status" value="1"/>
</dbReference>
<dbReference type="RefSeq" id="XP_022106632.1">
    <property type="nucleotide sequence ID" value="XM_022250940.1"/>
</dbReference>
<proteinExistence type="inferred from homology"/>
<evidence type="ECO:0000256" key="2">
    <source>
        <dbReference type="ARBA" id="ARBA00012202"/>
    </source>
</evidence>
<dbReference type="AlphaFoldDB" id="A0A8B7ZNJ7"/>
<reference evidence="17" key="1">
    <citation type="submission" date="2025-08" db="UniProtKB">
        <authorList>
            <consortium name="RefSeq"/>
        </authorList>
    </citation>
    <scope>IDENTIFICATION</scope>
</reference>
<dbReference type="GO" id="GO:0035556">
    <property type="term" value="P:intracellular signal transduction"/>
    <property type="evidence" value="ECO:0007669"/>
    <property type="project" value="InterPro"/>
</dbReference>
<dbReference type="InterPro" id="IPR001054">
    <property type="entry name" value="A/G_cyclase"/>
</dbReference>
<dbReference type="PANTHER" id="PTHR11920">
    <property type="entry name" value="GUANYLYL CYCLASE"/>
    <property type="match status" value="1"/>
</dbReference>
<evidence type="ECO:0000256" key="4">
    <source>
        <dbReference type="ARBA" id="ARBA00022729"/>
    </source>
</evidence>
<sequence length="667" mass="74630">MFTAWKRRSRVSPTLSLVIGNSRELVHRLDVAGDGCTSRGSTSTLTGEKQQMKLVLEKATDGQSNIQSMVKMLVVVLIPLVALTVMSALSLSSTVSQLQDSQAALAAIDSGERITAVILALQVERGLTATYVSGNRTEEGVKETLRQKRSVTNQAIENIKVFSALNVSGKVYTTKERLTNDINDYRLHVDSKGSELAITHPIKFYTDIVRQLLTESFRQSTNLMEGTLWPRIVCKDNLLLLSDLYGIQRALGSSFYAGCSLRPADLDWFRNLYFSSESQIQTVFLYSATAAVTFRELVRLKEPNGPNILTMRNEILRGGNPCTDYGEIEASRRSEYWFENMTIFIEILAAVIQEESDFIGLKVDEIIASALQAVVGNVAVLVLTIVVSLSLAIFQLVQAKQLLRKIGHYARNLSEKTKELTKEKRTTEKLLYQMMPRGVADKLRQKRQMVAEEFDNVTIYFSDIVEFTNLAARSTPMQIVEFLNDLYSTFDNYIDMYDVYKVETIGDAYMVASGLPEPTEHHACEIACMALDLLREVQLFRIPHLPGENLGLRVGLHSGSCVAGVVGIKMPRYCLFGDTVNTASRMESTSRAQRIQISASTREQLLNRTNPPRRKFVIVPRGSTAVKGKGAMRTYWLSEEPRDDVFSCRQIHCSTVICDVSLAQEDI</sequence>
<evidence type="ECO:0000256" key="8">
    <source>
        <dbReference type="ARBA" id="ARBA00023136"/>
    </source>
</evidence>
<dbReference type="GO" id="GO:0007168">
    <property type="term" value="P:receptor guanylyl cyclase signaling pathway"/>
    <property type="evidence" value="ECO:0007669"/>
    <property type="project" value="TreeGrafter"/>
</dbReference>
<evidence type="ECO:0000256" key="6">
    <source>
        <dbReference type="ARBA" id="ARBA00022989"/>
    </source>
</evidence>
<evidence type="ECO:0000256" key="1">
    <source>
        <dbReference type="ARBA" id="ARBA00004479"/>
    </source>
</evidence>
<dbReference type="InterPro" id="IPR018297">
    <property type="entry name" value="A/G_cyclase_CS"/>
</dbReference>
<evidence type="ECO:0000256" key="14">
    <source>
        <dbReference type="SAM" id="Phobius"/>
    </source>
</evidence>
<dbReference type="GO" id="GO:0001653">
    <property type="term" value="F:peptide receptor activity"/>
    <property type="evidence" value="ECO:0007669"/>
    <property type="project" value="TreeGrafter"/>
</dbReference>
<evidence type="ECO:0000313" key="17">
    <source>
        <dbReference type="RefSeq" id="XP_022106632.1"/>
    </source>
</evidence>
<keyword evidence="8 14" id="KW-0472">Membrane</keyword>
<dbReference type="Gene3D" id="6.10.250.780">
    <property type="match status" value="1"/>
</dbReference>
<protein>
    <recommendedName>
        <fullName evidence="2">guanylate cyclase</fullName>
        <ecNumber evidence="2">4.6.1.2</ecNumber>
    </recommendedName>
</protein>
<keyword evidence="9" id="KW-0675">Receptor</keyword>
<keyword evidence="11 13" id="KW-0456">Lyase</keyword>
<dbReference type="Pfam" id="PF00211">
    <property type="entry name" value="Guanylate_cyc"/>
    <property type="match status" value="1"/>
</dbReference>
<dbReference type="CDD" id="cd07302">
    <property type="entry name" value="CHD"/>
    <property type="match status" value="1"/>
</dbReference>
<evidence type="ECO:0000313" key="16">
    <source>
        <dbReference type="Proteomes" id="UP000694845"/>
    </source>
</evidence>
<feature type="transmembrane region" description="Helical" evidence="14">
    <location>
        <begin position="72"/>
        <end position="91"/>
    </location>
</feature>
<dbReference type="Pfam" id="PF07701">
    <property type="entry name" value="HNOBA"/>
    <property type="match status" value="1"/>
</dbReference>
<comment type="similarity">
    <text evidence="13">Belongs to the adenylyl cyclase class-4/guanylyl cyclase family.</text>
</comment>
<dbReference type="GeneID" id="110987832"/>
<dbReference type="SMART" id="SM00044">
    <property type="entry name" value="CYCc"/>
    <property type="match status" value="1"/>
</dbReference>
<evidence type="ECO:0000259" key="15">
    <source>
        <dbReference type="PROSITE" id="PS50125"/>
    </source>
</evidence>
<dbReference type="GO" id="GO:0005525">
    <property type="term" value="F:GTP binding"/>
    <property type="evidence" value="ECO:0007669"/>
    <property type="project" value="UniProtKB-KW"/>
</dbReference>
<dbReference type="InterPro" id="IPR011645">
    <property type="entry name" value="HNOB_dom_associated"/>
</dbReference>
<dbReference type="Gene3D" id="3.30.70.1230">
    <property type="entry name" value="Nucleotide cyclase"/>
    <property type="match status" value="1"/>
</dbReference>
<evidence type="ECO:0000256" key="10">
    <source>
        <dbReference type="ARBA" id="ARBA00023180"/>
    </source>
</evidence>
<evidence type="ECO:0000256" key="11">
    <source>
        <dbReference type="ARBA" id="ARBA00023239"/>
    </source>
</evidence>
<keyword evidence="10" id="KW-0325">Glycoprotein</keyword>
<dbReference type="KEGG" id="aplc:110987832"/>
<name>A0A8B7ZNJ7_ACAPL</name>
<keyword evidence="12" id="KW-0141">cGMP biosynthesis</keyword>
<keyword evidence="5" id="KW-0547">Nucleotide-binding</keyword>
<dbReference type="GO" id="GO:0004016">
    <property type="term" value="F:adenylate cyclase activity"/>
    <property type="evidence" value="ECO:0007669"/>
    <property type="project" value="TreeGrafter"/>
</dbReference>
<evidence type="ECO:0000256" key="7">
    <source>
        <dbReference type="ARBA" id="ARBA00023134"/>
    </source>
</evidence>
<evidence type="ECO:0000256" key="13">
    <source>
        <dbReference type="RuleBase" id="RU000405"/>
    </source>
</evidence>
<keyword evidence="3 14" id="KW-0812">Transmembrane</keyword>
<evidence type="ECO:0000256" key="12">
    <source>
        <dbReference type="ARBA" id="ARBA00023293"/>
    </source>
</evidence>
<dbReference type="SUPFAM" id="SSF55073">
    <property type="entry name" value="Nucleotide cyclase"/>
    <property type="match status" value="1"/>
</dbReference>
<dbReference type="EC" id="4.6.1.2" evidence="2"/>
<evidence type="ECO:0000256" key="5">
    <source>
        <dbReference type="ARBA" id="ARBA00022741"/>
    </source>
</evidence>
<dbReference type="GO" id="GO:0005886">
    <property type="term" value="C:plasma membrane"/>
    <property type="evidence" value="ECO:0007669"/>
    <property type="project" value="TreeGrafter"/>
</dbReference>
<dbReference type="GO" id="GO:0004383">
    <property type="term" value="F:guanylate cyclase activity"/>
    <property type="evidence" value="ECO:0007669"/>
    <property type="project" value="UniProtKB-EC"/>
</dbReference>
<keyword evidence="6 14" id="KW-1133">Transmembrane helix</keyword>
<dbReference type="InterPro" id="IPR029787">
    <property type="entry name" value="Nucleotide_cyclase"/>
</dbReference>
<evidence type="ECO:0000256" key="3">
    <source>
        <dbReference type="ARBA" id="ARBA00022692"/>
    </source>
</evidence>
<gene>
    <name evidence="17" type="primary">LOC110987832</name>
</gene>
<dbReference type="OrthoDB" id="60033at2759"/>
<organism evidence="16 17">
    <name type="scientific">Acanthaster planci</name>
    <name type="common">Crown-of-thorns starfish</name>
    <dbReference type="NCBI Taxonomy" id="133434"/>
    <lineage>
        <taxon>Eukaryota</taxon>
        <taxon>Metazoa</taxon>
        <taxon>Echinodermata</taxon>
        <taxon>Eleutherozoa</taxon>
        <taxon>Asterozoa</taxon>
        <taxon>Asteroidea</taxon>
        <taxon>Valvatacea</taxon>
        <taxon>Valvatida</taxon>
        <taxon>Acanthasteridae</taxon>
        <taxon>Acanthaster</taxon>
    </lineage>
</organism>
<dbReference type="Pfam" id="PF08376">
    <property type="entry name" value="NIT"/>
    <property type="match status" value="1"/>
</dbReference>
<feature type="domain" description="Guanylate cyclase" evidence="15">
    <location>
        <begin position="458"/>
        <end position="587"/>
    </location>
</feature>
<dbReference type="PROSITE" id="PS00452">
    <property type="entry name" value="GUANYLATE_CYCLASE_1"/>
    <property type="match status" value="1"/>
</dbReference>
<keyword evidence="7" id="KW-0342">GTP-binding</keyword>
<dbReference type="FunFam" id="3.30.70.1230:FF:000004">
    <property type="entry name" value="Guanylate cyclase"/>
    <property type="match status" value="1"/>
</dbReference>
<dbReference type="InterPro" id="IPR013587">
    <property type="entry name" value="Nitrate/nitrite_sensing"/>
</dbReference>
<dbReference type="OMA" id="HAWEIST"/>
<dbReference type="InterPro" id="IPR050401">
    <property type="entry name" value="Cyclic_nucleotide_synthase"/>
</dbReference>
<comment type="subcellular location">
    <subcellularLocation>
        <location evidence="1">Membrane</location>
        <topology evidence="1">Single-pass type I membrane protein</topology>
    </subcellularLocation>
</comment>
<evidence type="ECO:0000256" key="9">
    <source>
        <dbReference type="ARBA" id="ARBA00023170"/>
    </source>
</evidence>
<dbReference type="Proteomes" id="UP000694845">
    <property type="component" value="Unplaced"/>
</dbReference>
<dbReference type="PROSITE" id="PS50125">
    <property type="entry name" value="GUANYLATE_CYCLASE_2"/>
    <property type="match status" value="1"/>
</dbReference>